<sequence>MAVAVAQMPKKAPRKKVVTVTVVAAAAVDSQSHRRLLLISIESPANAGLFVYATLENKAGAPALD</sequence>
<dbReference type="AlphaFoldDB" id="A0AAD1KB11"/>
<name>A0AAD1KB11_9GAMM</name>
<protein>
    <submittedName>
        <fullName evidence="1">Uncharacterized protein</fullName>
    </submittedName>
</protein>
<evidence type="ECO:0000313" key="2">
    <source>
        <dbReference type="Proteomes" id="UP000825078"/>
    </source>
</evidence>
<accession>A0AAD1KB11</accession>
<proteinExistence type="predicted"/>
<evidence type="ECO:0000313" key="1">
    <source>
        <dbReference type="EMBL" id="BCV46029.1"/>
    </source>
</evidence>
<dbReference type="EMBL" id="AP024613">
    <property type="protein sequence ID" value="BCV46029.1"/>
    <property type="molecule type" value="Genomic_DNA"/>
</dbReference>
<gene>
    <name evidence="1" type="ORF">TUM17379_30470</name>
</gene>
<organism evidence="1 2">
    <name type="scientific">Shewanella algae</name>
    <dbReference type="NCBI Taxonomy" id="38313"/>
    <lineage>
        <taxon>Bacteria</taxon>
        <taxon>Pseudomonadati</taxon>
        <taxon>Pseudomonadota</taxon>
        <taxon>Gammaproteobacteria</taxon>
        <taxon>Alteromonadales</taxon>
        <taxon>Shewanellaceae</taxon>
        <taxon>Shewanella</taxon>
    </lineage>
</organism>
<dbReference type="Proteomes" id="UP000825078">
    <property type="component" value="Chromosome"/>
</dbReference>
<reference evidence="1" key="1">
    <citation type="submission" date="2021-05" db="EMBL/GenBank/DDBJ databases">
        <title>Molecular characterization for Shewanella algae harboring chromosomal blaOXA-55-like strains isolated from clinical and environment sample.</title>
        <authorList>
            <person name="Ohama Y."/>
            <person name="Aoki K."/>
            <person name="Harada S."/>
            <person name="Moriya K."/>
            <person name="Ishii Y."/>
            <person name="Tateda K."/>
        </authorList>
    </citation>
    <scope>NUCLEOTIDE SEQUENCE</scope>
    <source>
        <strain evidence="1">TUM17379</strain>
    </source>
</reference>